<dbReference type="InterPro" id="IPR050832">
    <property type="entry name" value="Bact_Acetyltransf"/>
</dbReference>
<dbReference type="Proteomes" id="UP000285530">
    <property type="component" value="Unassembled WGS sequence"/>
</dbReference>
<evidence type="ECO:0000259" key="3">
    <source>
        <dbReference type="PROSITE" id="PS51186"/>
    </source>
</evidence>
<dbReference type="OrthoDB" id="6172743at2"/>
<proteinExistence type="predicted"/>
<dbReference type="EMBL" id="QZEV01000001">
    <property type="protein sequence ID" value="RJL07583.1"/>
    <property type="molecule type" value="Genomic_DNA"/>
</dbReference>
<dbReference type="AlphaFoldDB" id="A0A419A347"/>
<dbReference type="PROSITE" id="PS51186">
    <property type="entry name" value="GNAT"/>
    <property type="match status" value="1"/>
</dbReference>
<keyword evidence="1 4" id="KW-0808">Transferase</keyword>
<dbReference type="Pfam" id="PF00583">
    <property type="entry name" value="Acetyltransf_1"/>
    <property type="match status" value="1"/>
</dbReference>
<dbReference type="InterPro" id="IPR000182">
    <property type="entry name" value="GNAT_dom"/>
</dbReference>
<dbReference type="SUPFAM" id="SSF55729">
    <property type="entry name" value="Acyl-CoA N-acyltransferases (Nat)"/>
    <property type="match status" value="1"/>
</dbReference>
<comment type="caution">
    <text evidence="4">The sequence shown here is derived from an EMBL/GenBank/DDBJ whole genome shotgun (WGS) entry which is preliminary data.</text>
</comment>
<name>A0A419A347_9RHOB</name>
<gene>
    <name evidence="4" type="ORF">D3P06_00510</name>
</gene>
<evidence type="ECO:0000313" key="5">
    <source>
        <dbReference type="Proteomes" id="UP000285530"/>
    </source>
</evidence>
<dbReference type="RefSeq" id="WP_119884655.1">
    <property type="nucleotide sequence ID" value="NZ_CP067169.1"/>
</dbReference>
<evidence type="ECO:0000313" key="4">
    <source>
        <dbReference type="EMBL" id="RJL07583.1"/>
    </source>
</evidence>
<reference evidence="4 5" key="1">
    <citation type="submission" date="2018-09" db="EMBL/GenBank/DDBJ databases">
        <title>Paracoccus onubensis nov. sp. a moderate halophilic bacterium isolated from Gruta de las Maravillas (Aracena, Spain).</title>
        <authorList>
            <person name="Jurado V."/>
            <person name="Gutierrez-Patricio S."/>
            <person name="Gonzalez-Pimentel J.L."/>
            <person name="Laiz L."/>
            <person name="Saiz-Jimenez C."/>
        </authorList>
    </citation>
    <scope>NUCLEOTIDE SEQUENCE [LARGE SCALE GENOMIC DNA]</scope>
    <source>
        <strain evidence="4 5">DSM 19484</strain>
    </source>
</reference>
<dbReference type="Gene3D" id="3.40.630.30">
    <property type="match status" value="1"/>
</dbReference>
<sequence>MDDVTIRLLQPQDLPLYQAIRLESLIEEPQAFANTHADWAALSEAEWRQRMSGPIMLAMQGNSPVGIMGLIRQNGERRAHRASLIMVYLRADLRGTGLADRLLRAVIDHAARSGITQIELTVSAGNSQATAFYRRHGFRQTGLIPNALIIDGISVDEITMIRT</sequence>
<dbReference type="PANTHER" id="PTHR43877">
    <property type="entry name" value="AMINOALKYLPHOSPHONATE N-ACETYLTRANSFERASE-RELATED-RELATED"/>
    <property type="match status" value="1"/>
</dbReference>
<organism evidence="4 5">
    <name type="scientific">Paracoccus aestuarii</name>
    <dbReference type="NCBI Taxonomy" id="453842"/>
    <lineage>
        <taxon>Bacteria</taxon>
        <taxon>Pseudomonadati</taxon>
        <taxon>Pseudomonadota</taxon>
        <taxon>Alphaproteobacteria</taxon>
        <taxon>Rhodobacterales</taxon>
        <taxon>Paracoccaceae</taxon>
        <taxon>Paracoccus</taxon>
    </lineage>
</organism>
<feature type="domain" description="N-acetyltransferase" evidence="3">
    <location>
        <begin position="4"/>
        <end position="163"/>
    </location>
</feature>
<evidence type="ECO:0000256" key="1">
    <source>
        <dbReference type="ARBA" id="ARBA00022679"/>
    </source>
</evidence>
<protein>
    <submittedName>
        <fullName evidence="4">GNAT family N-acetyltransferase</fullName>
    </submittedName>
</protein>
<dbReference type="CDD" id="cd04301">
    <property type="entry name" value="NAT_SF"/>
    <property type="match status" value="1"/>
</dbReference>
<dbReference type="PANTHER" id="PTHR43877:SF2">
    <property type="entry name" value="AMINOALKYLPHOSPHONATE N-ACETYLTRANSFERASE-RELATED"/>
    <property type="match status" value="1"/>
</dbReference>
<accession>A0A419A347</accession>
<dbReference type="InterPro" id="IPR016181">
    <property type="entry name" value="Acyl_CoA_acyltransferase"/>
</dbReference>
<dbReference type="GO" id="GO:0016747">
    <property type="term" value="F:acyltransferase activity, transferring groups other than amino-acyl groups"/>
    <property type="evidence" value="ECO:0007669"/>
    <property type="project" value="InterPro"/>
</dbReference>
<keyword evidence="2" id="KW-0012">Acyltransferase</keyword>
<evidence type="ECO:0000256" key="2">
    <source>
        <dbReference type="ARBA" id="ARBA00023315"/>
    </source>
</evidence>
<keyword evidence="5" id="KW-1185">Reference proteome</keyword>